<feature type="transmembrane region" description="Helical" evidence="1">
    <location>
        <begin position="54"/>
        <end position="74"/>
    </location>
</feature>
<evidence type="ECO:0000256" key="1">
    <source>
        <dbReference type="SAM" id="Phobius"/>
    </source>
</evidence>
<evidence type="ECO:0000313" key="2">
    <source>
        <dbReference type="EMBL" id="ASJ05594.1"/>
    </source>
</evidence>
<organism evidence="2 3">
    <name type="scientific">Thermococcus barossii</name>
    <dbReference type="NCBI Taxonomy" id="54077"/>
    <lineage>
        <taxon>Archaea</taxon>
        <taxon>Methanobacteriati</taxon>
        <taxon>Methanobacteriota</taxon>
        <taxon>Thermococci</taxon>
        <taxon>Thermococcales</taxon>
        <taxon>Thermococcaceae</taxon>
        <taxon>Thermococcus</taxon>
    </lineage>
</organism>
<feature type="transmembrane region" description="Helical" evidence="1">
    <location>
        <begin position="81"/>
        <end position="99"/>
    </location>
</feature>
<accession>A0A2Z2MP00</accession>
<sequence>MIEDASRNAVIGQVVLILSGLLGGFLGFLISLFGLGAYALGMSGFADVFGDSRIFRFVVFSIIFALAGGAVILGGFPRFGLLLLAIGSVFDVLANYYLYEASGVPAIIWGYGLMLLGIPLLLIYIGILFIVIGRVMVIYGYHAIPEVYRIRKKARNHVGLS</sequence>
<dbReference type="AlphaFoldDB" id="A0A2Z2MP00"/>
<dbReference type="KEGG" id="tbs:A3L01_09545"/>
<keyword evidence="1" id="KW-0472">Membrane</keyword>
<gene>
    <name evidence="2" type="ORF">A3L01_09545</name>
</gene>
<feature type="transmembrane region" description="Helical" evidence="1">
    <location>
        <begin position="111"/>
        <end position="144"/>
    </location>
</feature>
<proteinExistence type="predicted"/>
<feature type="transmembrane region" description="Helical" evidence="1">
    <location>
        <begin position="12"/>
        <end position="34"/>
    </location>
</feature>
<reference evidence="2 3" key="1">
    <citation type="submission" date="2016-04" db="EMBL/GenBank/DDBJ databases">
        <title>Complete genome sequence of Thermococcus barossii type strain SHCK-94.</title>
        <authorList>
            <person name="Oger P.M."/>
        </authorList>
    </citation>
    <scope>NUCLEOTIDE SEQUENCE [LARGE SCALE GENOMIC DNA]</scope>
    <source>
        <strain evidence="2 3">SHCK-94</strain>
    </source>
</reference>
<dbReference type="GeneID" id="24855039"/>
<protein>
    <submittedName>
        <fullName evidence="2">Uncharacterized protein</fullName>
    </submittedName>
</protein>
<dbReference type="GeneID" id="33327021"/>
<dbReference type="EMBL" id="CP015101">
    <property type="protein sequence ID" value="ASJ05594.1"/>
    <property type="molecule type" value="Genomic_DNA"/>
</dbReference>
<dbReference type="Proteomes" id="UP000250272">
    <property type="component" value="Chromosome"/>
</dbReference>
<keyword evidence="3" id="KW-1185">Reference proteome</keyword>
<name>A0A2Z2MP00_9EURY</name>
<dbReference type="RefSeq" id="WP_048151956.1">
    <property type="nucleotide sequence ID" value="NZ_CP015101.1"/>
</dbReference>
<evidence type="ECO:0000313" key="3">
    <source>
        <dbReference type="Proteomes" id="UP000250272"/>
    </source>
</evidence>
<keyword evidence="1" id="KW-0812">Transmembrane</keyword>
<keyword evidence="1" id="KW-1133">Transmembrane helix</keyword>